<dbReference type="SMART" id="SM00028">
    <property type="entry name" value="TPR"/>
    <property type="match status" value="3"/>
</dbReference>
<comment type="similarity">
    <text evidence="2">Belongs to the NCF2/NOXA1 family.</text>
</comment>
<dbReference type="Proteomes" id="UP000518266">
    <property type="component" value="Unassembled WGS sequence"/>
</dbReference>
<reference evidence="10 11" key="1">
    <citation type="submission" date="2020-03" db="EMBL/GenBank/DDBJ databases">
        <title>Dissostichus mawsoni Genome sequencing and assembly.</title>
        <authorList>
            <person name="Park H."/>
        </authorList>
    </citation>
    <scope>NUCLEOTIDE SEQUENCE [LARGE SCALE GENOMIC DNA]</scope>
    <source>
        <strain evidence="10">DM0001</strain>
        <tissue evidence="10">Muscle</tissue>
    </source>
</reference>
<evidence type="ECO:0000256" key="2">
    <source>
        <dbReference type="ARBA" id="ARBA00008051"/>
    </source>
</evidence>
<dbReference type="GO" id="GO:0016176">
    <property type="term" value="F:superoxide-generating NADPH oxidase activator activity"/>
    <property type="evidence" value="ECO:0007669"/>
    <property type="project" value="TreeGrafter"/>
</dbReference>
<dbReference type="SUPFAM" id="SSF54277">
    <property type="entry name" value="CAD &amp; PB1 domains"/>
    <property type="match status" value="1"/>
</dbReference>
<dbReference type="SUPFAM" id="SSF50044">
    <property type="entry name" value="SH3-domain"/>
    <property type="match status" value="1"/>
</dbReference>
<dbReference type="EMBL" id="JAAKFY010000010">
    <property type="protein sequence ID" value="KAF3851654.1"/>
    <property type="molecule type" value="Genomic_DNA"/>
</dbReference>
<evidence type="ECO:0000256" key="4">
    <source>
        <dbReference type="ARBA" id="ARBA00022490"/>
    </source>
</evidence>
<dbReference type="AlphaFoldDB" id="A0A7J5YQ03"/>
<evidence type="ECO:0000256" key="1">
    <source>
        <dbReference type="ARBA" id="ARBA00004496"/>
    </source>
</evidence>
<dbReference type="SUPFAM" id="SSF48452">
    <property type="entry name" value="TPR-like"/>
    <property type="match status" value="1"/>
</dbReference>
<dbReference type="Gene3D" id="2.30.30.40">
    <property type="entry name" value="SH3 Domains"/>
    <property type="match status" value="1"/>
</dbReference>
<dbReference type="InterPro" id="IPR036028">
    <property type="entry name" value="SH3-like_dom_sf"/>
</dbReference>
<dbReference type="InterPro" id="IPR019734">
    <property type="entry name" value="TPR_rpt"/>
</dbReference>
<protein>
    <recommendedName>
        <fullName evidence="9">SH3 domain-containing protein</fullName>
    </recommendedName>
</protein>
<name>A0A7J5YQ03_DISMA</name>
<dbReference type="PROSITE" id="PS50002">
    <property type="entry name" value="SH3"/>
    <property type="match status" value="1"/>
</dbReference>
<accession>A0A7J5YQ03</accession>
<dbReference type="Gene3D" id="1.25.40.10">
    <property type="entry name" value="Tetratricopeptide repeat domain"/>
    <property type="match status" value="1"/>
</dbReference>
<dbReference type="OrthoDB" id="5983572at2759"/>
<dbReference type="SMART" id="SM00326">
    <property type="entry name" value="SH3"/>
    <property type="match status" value="1"/>
</dbReference>
<feature type="compositionally biased region" description="Basic and acidic residues" evidence="8">
    <location>
        <begin position="302"/>
        <end position="313"/>
    </location>
</feature>
<evidence type="ECO:0000313" key="10">
    <source>
        <dbReference type="EMBL" id="KAF3851654.1"/>
    </source>
</evidence>
<dbReference type="GO" id="GO:0042554">
    <property type="term" value="P:superoxide anion generation"/>
    <property type="evidence" value="ECO:0007669"/>
    <property type="project" value="TreeGrafter"/>
</dbReference>
<evidence type="ECO:0000313" key="11">
    <source>
        <dbReference type="Proteomes" id="UP000518266"/>
    </source>
</evidence>
<organism evidence="10 11">
    <name type="scientific">Dissostichus mawsoni</name>
    <name type="common">Antarctic cod</name>
    <dbReference type="NCBI Taxonomy" id="36200"/>
    <lineage>
        <taxon>Eukaryota</taxon>
        <taxon>Metazoa</taxon>
        <taxon>Chordata</taxon>
        <taxon>Craniata</taxon>
        <taxon>Vertebrata</taxon>
        <taxon>Euteleostomi</taxon>
        <taxon>Actinopterygii</taxon>
        <taxon>Neopterygii</taxon>
        <taxon>Teleostei</taxon>
        <taxon>Neoteleostei</taxon>
        <taxon>Acanthomorphata</taxon>
        <taxon>Eupercaria</taxon>
        <taxon>Perciformes</taxon>
        <taxon>Notothenioidei</taxon>
        <taxon>Nototheniidae</taxon>
        <taxon>Dissostichus</taxon>
    </lineage>
</organism>
<feature type="compositionally biased region" description="Polar residues" evidence="8">
    <location>
        <begin position="343"/>
        <end position="357"/>
    </location>
</feature>
<dbReference type="PANTHER" id="PTHR15175:SF4">
    <property type="entry name" value="NADPH OXIDASE ACTIVATOR 1"/>
    <property type="match status" value="1"/>
</dbReference>
<comment type="subcellular location">
    <subcellularLocation>
        <location evidence="1">Cytoplasm</location>
    </subcellularLocation>
</comment>
<keyword evidence="5" id="KW-0677">Repeat</keyword>
<evidence type="ECO:0000256" key="7">
    <source>
        <dbReference type="PROSITE-ProRule" id="PRU00192"/>
    </source>
</evidence>
<evidence type="ECO:0000256" key="3">
    <source>
        <dbReference type="ARBA" id="ARBA00022443"/>
    </source>
</evidence>
<dbReference type="Pfam" id="PF00018">
    <property type="entry name" value="SH3_1"/>
    <property type="match status" value="1"/>
</dbReference>
<feature type="compositionally biased region" description="Pro residues" evidence="8">
    <location>
        <begin position="318"/>
        <end position="329"/>
    </location>
</feature>
<dbReference type="InterPro" id="IPR001452">
    <property type="entry name" value="SH3_domain"/>
</dbReference>
<gene>
    <name evidence="10" type="ORF">F7725_013426</name>
</gene>
<dbReference type="PANTHER" id="PTHR15175">
    <property type="entry name" value="NEUTROPHIL CYTOSOLIC FACTOR 2, NEUTROPHIL NADPH OXIDASE FACTOR 2"/>
    <property type="match status" value="1"/>
</dbReference>
<dbReference type="GO" id="GO:0005737">
    <property type="term" value="C:cytoplasm"/>
    <property type="evidence" value="ECO:0007669"/>
    <property type="project" value="UniProtKB-SubCell"/>
</dbReference>
<dbReference type="InterPro" id="IPR051864">
    <property type="entry name" value="NCF2_NOXA1"/>
</dbReference>
<evidence type="ECO:0000259" key="9">
    <source>
        <dbReference type="PROSITE" id="PS50002"/>
    </source>
</evidence>
<dbReference type="Gene3D" id="3.10.20.90">
    <property type="entry name" value="Phosphatidylinositol 3-kinase Catalytic Subunit, Chain A, domain 1"/>
    <property type="match status" value="1"/>
</dbReference>
<sequence>MGSGLTCDQVSLLEGSIPHAVEVEVVQSLSEILLCELAFNAVHGAAAAVGWGGAEGRLSGLGGALSQLQQISEPTSRTLFNTASAQLMLGQLHLALKALDLTIAKDERLAVGFFQRAAVMMQIDRLEEALSDCIWAQKHMRGNTVIDYRQLGLRFKLYSWQVLYNAAAVYCRMGQWEQAREVLLSASQERGVRGGNIEAALDSILREEVLAPLLVPDNVVFRPRKQDVEQLQQRDFLGKAKVISSMIPNDDFGGFEPLRLQLTVPGGAMVFLFGEEDRDGMATVIYDGQRGLLPMSLLDPADVKTSKGKKENRVPSGIPLPPGLKPPTRPQAQPSPAAPPRVSFSSETPPPSYSTATHAPPSASEPPQYTENPARDQHADEAQGAEAGSVLVKVHFTYTVALSVPLETTNHEIKDCIAQKLGQPASQLRLRYKQNGSRMLIPLGGEGGPGRTVQDVAEAGRVTLWCQKEDPLANRSILHQMVALYDYTAQGPEDLEFSEGDTIDILGEVNEVWLEGHSAGNIGIFPGCFAYRENANITQSSGL</sequence>
<dbReference type="FunFam" id="1.25.40.10:FF:000017">
    <property type="entry name" value="NADPH oxidase regulator NoxR"/>
    <property type="match status" value="1"/>
</dbReference>
<keyword evidence="11" id="KW-1185">Reference proteome</keyword>
<keyword evidence="6" id="KW-0802">TPR repeat</keyword>
<keyword evidence="4" id="KW-0963">Cytoplasm</keyword>
<dbReference type="PRINTS" id="PR00499">
    <property type="entry name" value="P67PHOX"/>
</dbReference>
<proteinExistence type="inferred from homology"/>
<dbReference type="InterPro" id="IPR011990">
    <property type="entry name" value="TPR-like_helical_dom_sf"/>
</dbReference>
<evidence type="ECO:0000256" key="6">
    <source>
        <dbReference type="ARBA" id="ARBA00022803"/>
    </source>
</evidence>
<feature type="region of interest" description="Disordered" evidence="8">
    <location>
        <begin position="302"/>
        <end position="383"/>
    </location>
</feature>
<evidence type="ECO:0000256" key="8">
    <source>
        <dbReference type="SAM" id="MobiDB-lite"/>
    </source>
</evidence>
<feature type="domain" description="SH3" evidence="9">
    <location>
        <begin position="476"/>
        <end position="535"/>
    </location>
</feature>
<comment type="caution">
    <text evidence="10">The sequence shown here is derived from an EMBL/GenBank/DDBJ whole genome shotgun (WGS) entry which is preliminary data.</text>
</comment>
<keyword evidence="3 7" id="KW-0728">SH3 domain</keyword>
<evidence type="ECO:0000256" key="5">
    <source>
        <dbReference type="ARBA" id="ARBA00022737"/>
    </source>
</evidence>